<evidence type="ECO:0000313" key="2">
    <source>
        <dbReference type="EMBL" id="OTF93445.1"/>
    </source>
</evidence>
<protein>
    <recommendedName>
        <fullName evidence="1">DUF7138 domain-containing protein</fullName>
    </recommendedName>
</protein>
<dbReference type="InParanoid" id="A0A251S406"/>
<dbReference type="Proteomes" id="UP000215914">
    <property type="component" value="Chromosome 16"/>
</dbReference>
<name>A0A251S406_HELAN</name>
<evidence type="ECO:0000259" key="1">
    <source>
        <dbReference type="Pfam" id="PF23596"/>
    </source>
</evidence>
<dbReference type="EMBL" id="CM007905">
    <property type="protein sequence ID" value="OTF93445.1"/>
    <property type="molecule type" value="Genomic_DNA"/>
</dbReference>
<dbReference type="PANTHER" id="PTHR36351">
    <property type="entry name" value="EMBRYO SAC DEVELOPMENT ARREST 12"/>
    <property type="match status" value="1"/>
</dbReference>
<proteinExistence type="predicted"/>
<dbReference type="Pfam" id="PF23596">
    <property type="entry name" value="DUF7138"/>
    <property type="match status" value="1"/>
</dbReference>
<evidence type="ECO:0000313" key="3">
    <source>
        <dbReference type="Proteomes" id="UP000215914"/>
    </source>
</evidence>
<keyword evidence="3" id="KW-1185">Reference proteome</keyword>
<sequence>MVEAPAPATTSSTTSFPVVLYDGIRETLVGNVQIHPDLVFKSFQTKLTEITGISYNNLTTYLVDSSKSKTSPDRRKILITGKVNFAVVVRETNCYFFAVLKRSRRDRRRKAVKPSDLHVSTVSPDDLSRISLNRNNLNVKPSDLDMFLRLIYHDLV</sequence>
<organism evidence="2 3">
    <name type="scientific">Helianthus annuus</name>
    <name type="common">Common sunflower</name>
    <dbReference type="NCBI Taxonomy" id="4232"/>
    <lineage>
        <taxon>Eukaryota</taxon>
        <taxon>Viridiplantae</taxon>
        <taxon>Streptophyta</taxon>
        <taxon>Embryophyta</taxon>
        <taxon>Tracheophyta</taxon>
        <taxon>Spermatophyta</taxon>
        <taxon>Magnoliopsida</taxon>
        <taxon>eudicotyledons</taxon>
        <taxon>Gunneridae</taxon>
        <taxon>Pentapetalae</taxon>
        <taxon>asterids</taxon>
        <taxon>campanulids</taxon>
        <taxon>Asterales</taxon>
        <taxon>Asteraceae</taxon>
        <taxon>Asteroideae</taxon>
        <taxon>Heliantheae alliance</taxon>
        <taxon>Heliantheae</taxon>
        <taxon>Helianthus</taxon>
    </lineage>
</organism>
<feature type="domain" description="DUF7138" evidence="1">
    <location>
        <begin position="14"/>
        <end position="97"/>
    </location>
</feature>
<dbReference type="AlphaFoldDB" id="A0A251S406"/>
<dbReference type="PANTHER" id="PTHR36351:SF1">
    <property type="entry name" value="EMBRYO SAC DEVELOPMENT ARREST 12"/>
    <property type="match status" value="1"/>
</dbReference>
<gene>
    <name evidence="2" type="ORF">HannXRQ_Chr16g0532971</name>
</gene>
<accession>A0A251S406</accession>
<reference evidence="3" key="1">
    <citation type="journal article" date="2017" name="Nature">
        <title>The sunflower genome provides insights into oil metabolism, flowering and Asterid evolution.</title>
        <authorList>
            <person name="Badouin H."/>
            <person name="Gouzy J."/>
            <person name="Grassa C.J."/>
            <person name="Murat F."/>
            <person name="Staton S.E."/>
            <person name="Cottret L."/>
            <person name="Lelandais-Briere C."/>
            <person name="Owens G.L."/>
            <person name="Carrere S."/>
            <person name="Mayjonade B."/>
            <person name="Legrand L."/>
            <person name="Gill N."/>
            <person name="Kane N.C."/>
            <person name="Bowers J.E."/>
            <person name="Hubner S."/>
            <person name="Bellec A."/>
            <person name="Berard A."/>
            <person name="Berges H."/>
            <person name="Blanchet N."/>
            <person name="Boniface M.C."/>
            <person name="Brunel D."/>
            <person name="Catrice O."/>
            <person name="Chaidir N."/>
            <person name="Claudel C."/>
            <person name="Donnadieu C."/>
            <person name="Faraut T."/>
            <person name="Fievet G."/>
            <person name="Helmstetter N."/>
            <person name="King M."/>
            <person name="Knapp S.J."/>
            <person name="Lai Z."/>
            <person name="Le Paslier M.C."/>
            <person name="Lippi Y."/>
            <person name="Lorenzon L."/>
            <person name="Mandel J.R."/>
            <person name="Marage G."/>
            <person name="Marchand G."/>
            <person name="Marquand E."/>
            <person name="Bret-Mestries E."/>
            <person name="Morien E."/>
            <person name="Nambeesan S."/>
            <person name="Nguyen T."/>
            <person name="Pegot-Espagnet P."/>
            <person name="Pouilly N."/>
            <person name="Raftis F."/>
            <person name="Sallet E."/>
            <person name="Schiex T."/>
            <person name="Thomas J."/>
            <person name="Vandecasteele C."/>
            <person name="Vares D."/>
            <person name="Vear F."/>
            <person name="Vautrin S."/>
            <person name="Crespi M."/>
            <person name="Mangin B."/>
            <person name="Burke J.M."/>
            <person name="Salse J."/>
            <person name="Munos S."/>
            <person name="Vincourt P."/>
            <person name="Rieseberg L.H."/>
            <person name="Langlade N.B."/>
        </authorList>
    </citation>
    <scope>NUCLEOTIDE SEQUENCE [LARGE SCALE GENOMIC DNA]</scope>
    <source>
        <strain evidence="3">cv. SF193</strain>
    </source>
</reference>
<dbReference type="InterPro" id="IPR055562">
    <property type="entry name" value="DUF7138"/>
</dbReference>